<gene>
    <name evidence="5" type="ORF">MOO45_01485</name>
</gene>
<feature type="transmembrane region" description="Helical" evidence="3">
    <location>
        <begin position="103"/>
        <end position="124"/>
    </location>
</feature>
<feature type="compositionally biased region" description="Polar residues" evidence="2">
    <location>
        <begin position="30"/>
        <end position="46"/>
    </location>
</feature>
<dbReference type="Proteomes" id="UP000831495">
    <property type="component" value="Chromosome"/>
</dbReference>
<feature type="domain" description="DUF5067" evidence="4">
    <location>
        <begin position="184"/>
        <end position="301"/>
    </location>
</feature>
<evidence type="ECO:0000313" key="5">
    <source>
        <dbReference type="EMBL" id="UQS82387.1"/>
    </source>
</evidence>
<sequence length="320" mass="36214">MPERNKRRQFQTNKQNNLNQQNPQANLNQSEQPLVQPHANSNSQQPHDQKPPYPTNQYPDYQVPPLNPKTETMESSNQPDNRGLIPPQNPPQKSKRPWYKQPLVWIIVGLVVLVIIVLGVFLLLHPSKDNASKAPTHPKTEKVSTKVPKLKKKDPAKKANSDLKKDENERQVKSETTSGDRQWKNPGSYDNMKYDTDDFTIELNNSSDGVKLISDADNKPALYVEYTFTNHTKQDLKPADIVNQDLQLKQDNQVLNANTNPGDDNNVKAKLDAAQQSVAAGQQAQVAMLYSVNNTKDQISMFFMNLKTKQPIATTQPFKL</sequence>
<proteinExistence type="predicted"/>
<feature type="compositionally biased region" description="Polar residues" evidence="2">
    <location>
        <begin position="69"/>
        <end position="80"/>
    </location>
</feature>
<keyword evidence="6" id="KW-1185">Reference proteome</keyword>
<dbReference type="Gene3D" id="2.60.40.1240">
    <property type="match status" value="1"/>
</dbReference>
<evidence type="ECO:0000256" key="3">
    <source>
        <dbReference type="SAM" id="Phobius"/>
    </source>
</evidence>
<feature type="region of interest" description="Disordered" evidence="2">
    <location>
        <begin position="1"/>
        <end position="96"/>
    </location>
</feature>
<keyword evidence="3" id="KW-0812">Transmembrane</keyword>
<dbReference type="EMBL" id="CP093366">
    <property type="protein sequence ID" value="UQS82387.1"/>
    <property type="molecule type" value="Genomic_DNA"/>
</dbReference>
<keyword evidence="1" id="KW-0732">Signal</keyword>
<name>A0ABY4P9U2_9LACO</name>
<dbReference type="InterPro" id="IPR031989">
    <property type="entry name" value="DUF5067"/>
</dbReference>
<dbReference type="Pfam" id="PF16729">
    <property type="entry name" value="DUF5067"/>
    <property type="match status" value="1"/>
</dbReference>
<feature type="region of interest" description="Disordered" evidence="2">
    <location>
        <begin position="128"/>
        <end position="189"/>
    </location>
</feature>
<evidence type="ECO:0000256" key="1">
    <source>
        <dbReference type="ARBA" id="ARBA00022729"/>
    </source>
</evidence>
<reference evidence="5" key="1">
    <citation type="journal article" date="2022" name="Int. J. Syst. Evol. Microbiol.">
        <title>Apilactobacillus apisilvae sp. nov., Nicolia spurrieriana gen. nov. sp. nov., Bombilactobacillus folatiphilus sp. nov. and Bombilactobacillus thymidiniphilus sp. nov., four new lactic acid bacterial isolates from stingless bees Tetragonula carbonaria and Austroplebeia australis.</title>
        <authorList>
            <person name="Oliphant S.A."/>
            <person name="Watson-Haigh N.S."/>
            <person name="Sumby K.M."/>
            <person name="Gardner J."/>
            <person name="Groom S."/>
            <person name="Jiranek V."/>
        </authorList>
    </citation>
    <scope>NUCLEOTIDE SEQUENCE</scope>
    <source>
        <strain evidence="5">SG4_D2</strain>
    </source>
</reference>
<evidence type="ECO:0000259" key="4">
    <source>
        <dbReference type="Pfam" id="PF16729"/>
    </source>
</evidence>
<feature type="compositionally biased region" description="Low complexity" evidence="2">
    <location>
        <begin position="10"/>
        <end position="29"/>
    </location>
</feature>
<evidence type="ECO:0000313" key="6">
    <source>
        <dbReference type="Proteomes" id="UP000831495"/>
    </source>
</evidence>
<dbReference type="RefSeq" id="WP_249514655.1">
    <property type="nucleotide sequence ID" value="NZ_CP093366.1"/>
</dbReference>
<keyword evidence="3" id="KW-0472">Membrane</keyword>
<accession>A0ABY4P9U2</accession>
<evidence type="ECO:0000256" key="2">
    <source>
        <dbReference type="SAM" id="MobiDB-lite"/>
    </source>
</evidence>
<protein>
    <submittedName>
        <fullName evidence="5">DUF5067 domain-containing protein</fullName>
    </submittedName>
</protein>
<dbReference type="InterPro" id="IPR029050">
    <property type="entry name" value="Immunoprotect_excell_Ig-like"/>
</dbReference>
<keyword evidence="3" id="KW-1133">Transmembrane helix</keyword>
<feature type="compositionally biased region" description="Basic and acidic residues" evidence="2">
    <location>
        <begin position="156"/>
        <end position="173"/>
    </location>
</feature>
<organism evidence="5 6">
    <name type="scientific">Bombilactobacillus folatiphilus</name>
    <dbReference type="NCBI Taxonomy" id="2923362"/>
    <lineage>
        <taxon>Bacteria</taxon>
        <taxon>Bacillati</taxon>
        <taxon>Bacillota</taxon>
        <taxon>Bacilli</taxon>
        <taxon>Lactobacillales</taxon>
        <taxon>Lactobacillaceae</taxon>
        <taxon>Bombilactobacillus</taxon>
    </lineage>
</organism>